<proteinExistence type="predicted"/>
<reference evidence="1 2" key="1">
    <citation type="submission" date="2020-10" db="EMBL/GenBank/DDBJ databases">
        <title>Connecting structure to function with the recovery of over 1000 high-quality activated sludge metagenome-assembled genomes encoding full-length rRNA genes using long-read sequencing.</title>
        <authorList>
            <person name="Singleton C.M."/>
            <person name="Petriglieri F."/>
            <person name="Kristensen J.M."/>
            <person name="Kirkegaard R.H."/>
            <person name="Michaelsen T.Y."/>
            <person name="Andersen M.H."/>
            <person name="Karst S.M."/>
            <person name="Dueholm M.S."/>
            <person name="Nielsen P.H."/>
            <person name="Albertsen M."/>
        </authorList>
    </citation>
    <scope>NUCLEOTIDE SEQUENCE [LARGE SCALE GENOMIC DNA]</scope>
    <source>
        <strain evidence="1">EsbW_18-Q3-R4-48_BATAC.463</strain>
    </source>
</reference>
<gene>
    <name evidence="1" type="ORF">IPJ38_04950</name>
</gene>
<accession>A0A935JXV9</accession>
<dbReference type="EMBL" id="JADJMS010000009">
    <property type="protein sequence ID" value="MBK7414549.1"/>
    <property type="molecule type" value="Genomic_DNA"/>
</dbReference>
<sequence length="70" mass="8174">MNQANFQAVYNQLSPSMKRFDDFGRDTIVKMFEACNKITDPHLRKTAVGIIVTNRFETWSETSTKDYTHK</sequence>
<evidence type="ECO:0000313" key="2">
    <source>
        <dbReference type="Proteomes" id="UP000739411"/>
    </source>
</evidence>
<protein>
    <submittedName>
        <fullName evidence="1">Uncharacterized protein</fullName>
    </submittedName>
</protein>
<dbReference type="Proteomes" id="UP000739411">
    <property type="component" value="Unassembled WGS sequence"/>
</dbReference>
<organism evidence="1 2">
    <name type="scientific">Candidatus Dechloromonas phosphorivorans</name>
    <dbReference type="NCBI Taxonomy" id="2899244"/>
    <lineage>
        <taxon>Bacteria</taxon>
        <taxon>Pseudomonadati</taxon>
        <taxon>Pseudomonadota</taxon>
        <taxon>Betaproteobacteria</taxon>
        <taxon>Rhodocyclales</taxon>
        <taxon>Azonexaceae</taxon>
        <taxon>Dechloromonas</taxon>
    </lineage>
</organism>
<dbReference type="AlphaFoldDB" id="A0A935JXV9"/>
<comment type="caution">
    <text evidence="1">The sequence shown here is derived from an EMBL/GenBank/DDBJ whole genome shotgun (WGS) entry which is preliminary data.</text>
</comment>
<evidence type="ECO:0000313" key="1">
    <source>
        <dbReference type="EMBL" id="MBK7414549.1"/>
    </source>
</evidence>
<name>A0A935JXV9_9RHOO</name>